<evidence type="ECO:0000256" key="1">
    <source>
        <dbReference type="SAM" id="SignalP"/>
    </source>
</evidence>
<proteinExistence type="predicted"/>
<sequence>MKRKIILIISIALSFACKAQNRDKIIPYLIGIEAENEIYQFMKGAKNDSVAFYMESLPNEQYKIHFIREGIQTPNAVSNRMLFINDRFYPLILESDYTFYVKMENQIPTIRKFENEDEKKLLYIKIPTINERMKDKNLIVKDKRIPLYELTVNWIIDNNGNLVSSNKRN</sequence>
<gene>
    <name evidence="2" type="ORF">SAMN04487935_3819</name>
</gene>
<dbReference type="Proteomes" id="UP000199580">
    <property type="component" value="Unassembled WGS sequence"/>
</dbReference>
<dbReference type="OrthoDB" id="1368803at2"/>
<name>A0A1G9DH38_9FLAO</name>
<feature type="signal peptide" evidence="1">
    <location>
        <begin position="1"/>
        <end position="19"/>
    </location>
</feature>
<accession>A0A1G9DH38</accession>
<protein>
    <submittedName>
        <fullName evidence="2">Uncharacterized protein</fullName>
    </submittedName>
</protein>
<dbReference type="EMBL" id="FNEZ01000011">
    <property type="protein sequence ID" value="SDK63176.1"/>
    <property type="molecule type" value="Genomic_DNA"/>
</dbReference>
<feature type="chain" id="PRO_5011707318" evidence="1">
    <location>
        <begin position="20"/>
        <end position="169"/>
    </location>
</feature>
<evidence type="ECO:0000313" key="2">
    <source>
        <dbReference type="EMBL" id="SDK63176.1"/>
    </source>
</evidence>
<evidence type="ECO:0000313" key="3">
    <source>
        <dbReference type="Proteomes" id="UP000199580"/>
    </source>
</evidence>
<dbReference type="RefSeq" id="WP_091399465.1">
    <property type="nucleotide sequence ID" value="NZ_FNEZ01000011.1"/>
</dbReference>
<dbReference type="STRING" id="1128970.SAMN04487935_3819"/>
<dbReference type="PROSITE" id="PS51257">
    <property type="entry name" value="PROKAR_LIPOPROTEIN"/>
    <property type="match status" value="1"/>
</dbReference>
<keyword evidence="3" id="KW-1185">Reference proteome</keyword>
<keyword evidence="1" id="KW-0732">Signal</keyword>
<reference evidence="2 3" key="1">
    <citation type="submission" date="2016-10" db="EMBL/GenBank/DDBJ databases">
        <authorList>
            <person name="de Groot N.N."/>
        </authorList>
    </citation>
    <scope>NUCLEOTIDE SEQUENCE [LARGE SCALE GENOMIC DNA]</scope>
    <source>
        <strain evidence="2 3">CGMCC 1.10076</strain>
    </source>
</reference>
<dbReference type="AlphaFoldDB" id="A0A1G9DH38"/>
<organism evidence="2 3">
    <name type="scientific">Flavobacterium noncentrifugens</name>
    <dbReference type="NCBI Taxonomy" id="1128970"/>
    <lineage>
        <taxon>Bacteria</taxon>
        <taxon>Pseudomonadati</taxon>
        <taxon>Bacteroidota</taxon>
        <taxon>Flavobacteriia</taxon>
        <taxon>Flavobacteriales</taxon>
        <taxon>Flavobacteriaceae</taxon>
        <taxon>Flavobacterium</taxon>
    </lineage>
</organism>